<name>A0ABU3NXL0_9FIRM</name>
<evidence type="ECO:0000256" key="6">
    <source>
        <dbReference type="HAMAP-Rule" id="MF_00687"/>
    </source>
</evidence>
<dbReference type="RefSeq" id="WP_413779099.1">
    <property type="nucleotide sequence ID" value="NZ_JAUOZS010000001.1"/>
</dbReference>
<feature type="binding site" evidence="6">
    <location>
        <position position="195"/>
    </location>
    <ligand>
        <name>Zn(2+)</name>
        <dbReference type="ChEBI" id="CHEBI:29105"/>
    </ligand>
</feature>
<evidence type="ECO:0000256" key="4">
    <source>
        <dbReference type="ARBA" id="ARBA00022833"/>
    </source>
</evidence>
<dbReference type="HAMAP" id="MF_00687">
    <property type="entry name" value="KduI"/>
    <property type="match status" value="1"/>
</dbReference>
<comment type="function">
    <text evidence="6">Catalyzes the isomerization of 5-dehydro-4-deoxy-D-glucuronate to 3-deoxy-D-glycero-2,5-hexodiulosonate.</text>
</comment>
<evidence type="ECO:0000256" key="3">
    <source>
        <dbReference type="ARBA" id="ARBA00022723"/>
    </source>
</evidence>
<protein>
    <recommendedName>
        <fullName evidence="6">4-deoxy-L-threo-5-hexosulose-uronate ketol-isomerase</fullName>
        <ecNumber evidence="6">5.3.1.17</ecNumber>
    </recommendedName>
    <alternativeName>
        <fullName evidence="6">5-keto-4-deoxyuronate isomerase</fullName>
    </alternativeName>
    <alternativeName>
        <fullName evidence="6">DKI isomerase</fullName>
    </alternativeName>
</protein>
<dbReference type="CDD" id="cd20294">
    <property type="entry name" value="cupin_KduI_N"/>
    <property type="match status" value="1"/>
</dbReference>
<dbReference type="Pfam" id="PF04962">
    <property type="entry name" value="KduI"/>
    <property type="match status" value="1"/>
</dbReference>
<dbReference type="EC" id="5.3.1.17" evidence="6"/>
<comment type="catalytic activity">
    <reaction evidence="1 6">
        <text>5-dehydro-4-deoxy-D-glucuronate = 3-deoxy-D-glycero-2,5-hexodiulosonate</text>
        <dbReference type="Rhea" id="RHEA:23896"/>
        <dbReference type="ChEBI" id="CHEBI:17117"/>
        <dbReference type="ChEBI" id="CHEBI:29071"/>
        <dbReference type="EC" id="5.3.1.17"/>
    </reaction>
</comment>
<dbReference type="NCBIfam" id="NF002091">
    <property type="entry name" value="PRK00924.1"/>
    <property type="match status" value="1"/>
</dbReference>
<dbReference type="CDD" id="cd20491">
    <property type="entry name" value="cupin_KduI_C"/>
    <property type="match status" value="1"/>
</dbReference>
<feature type="binding site" evidence="6">
    <location>
        <position position="242"/>
    </location>
    <ligand>
        <name>Zn(2+)</name>
        <dbReference type="ChEBI" id="CHEBI:29105"/>
    </ligand>
</feature>
<keyword evidence="4 6" id="KW-0862">Zinc</keyword>
<sequence>MEIRYPSHPQDVKRYTTDQLRKDFLIQEIFVPGETKMVYSHFDRIIAGGICPTAPLALEAGKEIAADFFLQRREIGIINIGAPGKVLVDGAEYPLKKTDGLYIGMGAQKVTFTSDDPSNPAKFYFNSTPAHKTYPTVKILVDNIVPAALGSISQSNERKIYKYIVPGGVESCQLVMGMTVLAPGNMWNSMPCHTHERRMEVYFYFDLAPESVVFHLMGEPGETRHVVIRNEEAIISPSWSIHSGVGTGNYTFIWGMAGENQKFDDMDHIPMSCLK</sequence>
<dbReference type="PANTHER" id="PTHR38461:SF1">
    <property type="entry name" value="4-DEOXY-L-THREO-5-HEXOSULOSE-URONATE KETOL-ISOMERASE"/>
    <property type="match status" value="1"/>
</dbReference>
<dbReference type="Proteomes" id="UP001254848">
    <property type="component" value="Unassembled WGS sequence"/>
</dbReference>
<dbReference type="InterPro" id="IPR021120">
    <property type="entry name" value="KduI/IolB_isomerase"/>
</dbReference>
<feature type="binding site" evidence="6">
    <location>
        <position position="200"/>
    </location>
    <ligand>
        <name>Zn(2+)</name>
        <dbReference type="ChEBI" id="CHEBI:29105"/>
    </ligand>
</feature>
<dbReference type="EMBL" id="JAUOZS010000001">
    <property type="protein sequence ID" value="MDT8900561.1"/>
    <property type="molecule type" value="Genomic_DNA"/>
</dbReference>
<keyword evidence="3 6" id="KW-0479">Metal-binding</keyword>
<evidence type="ECO:0000313" key="8">
    <source>
        <dbReference type="Proteomes" id="UP001254848"/>
    </source>
</evidence>
<dbReference type="Gene3D" id="2.60.120.520">
    <property type="entry name" value="pectin degrading enzyme 5-keto 4- deoxyuronate isomerase, domain 1"/>
    <property type="match status" value="1"/>
</dbReference>
<keyword evidence="5 6" id="KW-0413">Isomerase</keyword>
<organism evidence="7 8">
    <name type="scientific">Anaeroselena agilis</name>
    <dbReference type="NCBI Taxonomy" id="3063788"/>
    <lineage>
        <taxon>Bacteria</taxon>
        <taxon>Bacillati</taxon>
        <taxon>Bacillota</taxon>
        <taxon>Negativicutes</taxon>
        <taxon>Acetonemataceae</taxon>
        <taxon>Anaeroselena</taxon>
    </lineage>
</organism>
<accession>A0ABU3NXL0</accession>
<dbReference type="InterPro" id="IPR027449">
    <property type="entry name" value="KduI_N"/>
</dbReference>
<dbReference type="InterPro" id="IPR007045">
    <property type="entry name" value="KduI"/>
</dbReference>
<evidence type="ECO:0000313" key="7">
    <source>
        <dbReference type="EMBL" id="MDT8900561.1"/>
    </source>
</evidence>
<dbReference type="PIRSF" id="PIRSF006625">
    <property type="entry name" value="KduI"/>
    <property type="match status" value="1"/>
</dbReference>
<dbReference type="PANTHER" id="PTHR38461">
    <property type="entry name" value="4-DEOXY-L-THREO-5-HEXOSULOSE-URONATE KETOL-ISOMERASE"/>
    <property type="match status" value="1"/>
</dbReference>
<keyword evidence="8" id="KW-1185">Reference proteome</keyword>
<evidence type="ECO:0000256" key="2">
    <source>
        <dbReference type="ARBA" id="ARBA00008086"/>
    </source>
</evidence>
<gene>
    <name evidence="6 7" type="primary">kduI</name>
    <name evidence="7" type="ORF">Q4T40_04820</name>
</gene>
<comment type="caution">
    <text evidence="7">The sequence shown here is derived from an EMBL/GenBank/DDBJ whole genome shotgun (WGS) entry which is preliminary data.</text>
</comment>
<comment type="cofactor">
    <cofactor evidence="6">
        <name>Zn(2+)</name>
        <dbReference type="ChEBI" id="CHEBI:29105"/>
    </cofactor>
    <text evidence="6">Binds 1 zinc ion per subunit.</text>
</comment>
<dbReference type="SUPFAM" id="SSF51182">
    <property type="entry name" value="RmlC-like cupins"/>
    <property type="match status" value="1"/>
</dbReference>
<dbReference type="GO" id="GO:0008697">
    <property type="term" value="F:4-deoxy-L-threo-5-hexosulose-uronate ketol-isomerase activity"/>
    <property type="evidence" value="ECO:0007669"/>
    <property type="project" value="UniProtKB-EC"/>
</dbReference>
<dbReference type="InterPro" id="IPR011051">
    <property type="entry name" value="RmlC_Cupin_sf"/>
</dbReference>
<dbReference type="Gene3D" id="2.60.120.10">
    <property type="entry name" value="Jelly Rolls"/>
    <property type="match status" value="1"/>
</dbReference>
<dbReference type="InterPro" id="IPR014710">
    <property type="entry name" value="RmlC-like_jellyroll"/>
</dbReference>
<reference evidence="7 8" key="1">
    <citation type="submission" date="2023-07" db="EMBL/GenBank/DDBJ databases">
        <title>The novel representative of Negativicutes class, Anaeroselena agilis gen. nov. sp. nov.</title>
        <authorList>
            <person name="Prokofeva M.I."/>
            <person name="Elcheninov A.G."/>
            <person name="Klyukina A."/>
            <person name="Kublanov I.V."/>
            <person name="Frolov E.N."/>
            <person name="Podosokorskaya O.A."/>
        </authorList>
    </citation>
    <scope>NUCLEOTIDE SEQUENCE [LARGE SCALE GENOMIC DNA]</scope>
    <source>
        <strain evidence="7 8">4137-cl</strain>
    </source>
</reference>
<proteinExistence type="inferred from homology"/>
<feature type="binding site" evidence="6">
    <location>
        <position position="193"/>
    </location>
    <ligand>
        <name>Zn(2+)</name>
        <dbReference type="ChEBI" id="CHEBI:29105"/>
    </ligand>
</feature>
<evidence type="ECO:0000256" key="1">
    <source>
        <dbReference type="ARBA" id="ARBA00000552"/>
    </source>
</evidence>
<comment type="similarity">
    <text evidence="2 6">Belongs to the KduI family.</text>
</comment>
<comment type="pathway">
    <text evidence="6">Glycan metabolism; pectin degradation; 2-dehydro-3-deoxy-D-gluconate from pectin: step 4/5.</text>
</comment>
<evidence type="ECO:0000256" key="5">
    <source>
        <dbReference type="ARBA" id="ARBA00023235"/>
    </source>
</evidence>